<protein>
    <submittedName>
        <fullName evidence="1">Nucleotidyltransferase family protein</fullName>
    </submittedName>
</protein>
<sequence length="180" mass="20592">MEFKAVLSQLLAAFREHNIRYALMGGFAMGLWGGARSTVDLDFLVSREDIEKVDAIMRGLGYECRYKSDNVSQYVSPLRVFGEIDFLHAFREASMEMLGRAEEKIIFGGELAVRTLIPEDLIGLKLQAIRNNPKRRETDMADIKVLLLLRGDSVDWPLIERYCELLDMRVVCEELKRSGE</sequence>
<dbReference type="EMBL" id="JAIOIV010000063">
    <property type="protein sequence ID" value="MBZ0156071.1"/>
    <property type="molecule type" value="Genomic_DNA"/>
</dbReference>
<name>A0A953J4E4_9BACT</name>
<dbReference type="Gene3D" id="3.30.460.40">
    <property type="match status" value="1"/>
</dbReference>
<dbReference type="InterPro" id="IPR043519">
    <property type="entry name" value="NT_sf"/>
</dbReference>
<organism evidence="1 2">
    <name type="scientific">Candidatus Nitrobium versatile</name>
    <dbReference type="NCBI Taxonomy" id="2884831"/>
    <lineage>
        <taxon>Bacteria</taxon>
        <taxon>Pseudomonadati</taxon>
        <taxon>Nitrospirota</taxon>
        <taxon>Nitrospiria</taxon>
        <taxon>Nitrospirales</taxon>
        <taxon>Nitrospiraceae</taxon>
        <taxon>Candidatus Nitrobium</taxon>
    </lineage>
</organism>
<dbReference type="AlphaFoldDB" id="A0A953J4E4"/>
<dbReference type="Proteomes" id="UP000705867">
    <property type="component" value="Unassembled WGS sequence"/>
</dbReference>
<evidence type="ECO:0000313" key="1">
    <source>
        <dbReference type="EMBL" id="MBZ0156071.1"/>
    </source>
</evidence>
<comment type="caution">
    <text evidence="1">The sequence shown here is derived from an EMBL/GenBank/DDBJ whole genome shotgun (WGS) entry which is preliminary data.</text>
</comment>
<dbReference type="SUPFAM" id="SSF81301">
    <property type="entry name" value="Nucleotidyltransferase"/>
    <property type="match status" value="1"/>
</dbReference>
<reference evidence="1" key="1">
    <citation type="journal article" date="2021" name="bioRxiv">
        <title>Unraveling nitrogen, sulfur and carbon metabolic pathways and microbial community transcriptional responses to substrate deprivation and toxicity stresses in a bioreactor mimicking anoxic brackish coastal sediment conditions.</title>
        <authorList>
            <person name="Martins P.D."/>
            <person name="Echeveste M.J."/>
            <person name="Arshad A."/>
            <person name="Kurth J."/>
            <person name="Ouboter H."/>
            <person name="Jetten M.S.M."/>
            <person name="Welte C.U."/>
        </authorList>
    </citation>
    <scope>NUCLEOTIDE SEQUENCE</scope>
    <source>
        <strain evidence="1">MAG_39</strain>
    </source>
</reference>
<dbReference type="InterPro" id="IPR039498">
    <property type="entry name" value="NTP_transf_5"/>
</dbReference>
<evidence type="ECO:0000313" key="2">
    <source>
        <dbReference type="Proteomes" id="UP000705867"/>
    </source>
</evidence>
<dbReference type="Pfam" id="PF14907">
    <property type="entry name" value="NTP_transf_5"/>
    <property type="match status" value="1"/>
</dbReference>
<proteinExistence type="predicted"/>
<gene>
    <name evidence="1" type="ORF">K8I29_07625</name>
</gene>
<reference evidence="1" key="2">
    <citation type="submission" date="2021-08" db="EMBL/GenBank/DDBJ databases">
        <authorList>
            <person name="Dalcin Martins P."/>
        </authorList>
    </citation>
    <scope>NUCLEOTIDE SEQUENCE</scope>
    <source>
        <strain evidence="1">MAG_39</strain>
    </source>
</reference>
<accession>A0A953J4E4</accession>